<evidence type="ECO:0000256" key="3">
    <source>
        <dbReference type="ARBA" id="ARBA00023002"/>
    </source>
</evidence>
<evidence type="ECO:0000313" key="5">
    <source>
        <dbReference type="EMBL" id="TKI67790.1"/>
    </source>
</evidence>
<dbReference type="PANTHER" id="PTHR43618">
    <property type="entry name" value="7-ALPHA-HYDROXYSTEROID DEHYDROGENASE"/>
    <property type="match status" value="1"/>
</dbReference>
<feature type="domain" description="Ketoreductase" evidence="4">
    <location>
        <begin position="12"/>
        <end position="185"/>
    </location>
</feature>
<gene>
    <name evidence="5" type="ORF">FC752_00785</name>
</gene>
<comment type="caution">
    <text evidence="5">The sequence shown here is derived from an EMBL/GenBank/DDBJ whole genome shotgun (WGS) entry which is preliminary data.</text>
</comment>
<dbReference type="PANTHER" id="PTHR43618:SF8">
    <property type="entry name" value="7ALPHA-HYDROXYSTEROID DEHYDROGENASE"/>
    <property type="match status" value="1"/>
</dbReference>
<dbReference type="InterPro" id="IPR036291">
    <property type="entry name" value="NAD(P)-bd_dom_sf"/>
</dbReference>
<proteinExistence type="inferred from homology"/>
<reference evidence="5 6" key="1">
    <citation type="submission" date="2019-04" db="EMBL/GenBank/DDBJ databases">
        <title>Lysinibacillus genome sequencing.</title>
        <authorList>
            <person name="Dunlap C."/>
        </authorList>
    </citation>
    <scope>NUCLEOTIDE SEQUENCE [LARGE SCALE GENOMIC DNA]</scope>
    <source>
        <strain evidence="5 6">NBRC 109424</strain>
    </source>
</reference>
<dbReference type="SMART" id="SM00822">
    <property type="entry name" value="PKS_KR"/>
    <property type="match status" value="1"/>
</dbReference>
<name>A0ABY2TGR2_9BACI</name>
<keyword evidence="3 5" id="KW-0560">Oxidoreductase</keyword>
<organism evidence="5 6">
    <name type="scientific">Lysinibacillus varians</name>
    <dbReference type="NCBI Taxonomy" id="1145276"/>
    <lineage>
        <taxon>Bacteria</taxon>
        <taxon>Bacillati</taxon>
        <taxon>Bacillota</taxon>
        <taxon>Bacilli</taxon>
        <taxon>Bacillales</taxon>
        <taxon>Bacillaceae</taxon>
        <taxon>Lysinibacillus</taxon>
    </lineage>
</organism>
<dbReference type="InterPro" id="IPR002347">
    <property type="entry name" value="SDR_fam"/>
</dbReference>
<dbReference type="Pfam" id="PF13561">
    <property type="entry name" value="adh_short_C2"/>
    <property type="match status" value="1"/>
</dbReference>
<dbReference type="PROSITE" id="PS00061">
    <property type="entry name" value="ADH_SHORT"/>
    <property type="match status" value="1"/>
</dbReference>
<dbReference type="NCBIfam" id="NF006070">
    <property type="entry name" value="PRK08213.1"/>
    <property type="match status" value="1"/>
</dbReference>
<dbReference type="RefSeq" id="WP_025219388.1">
    <property type="nucleotide sequence ID" value="NZ_CP006837.1"/>
</dbReference>
<evidence type="ECO:0000259" key="4">
    <source>
        <dbReference type="SMART" id="SM00822"/>
    </source>
</evidence>
<dbReference type="InterPro" id="IPR052178">
    <property type="entry name" value="Sec_Metab_Biosynth_SDR"/>
</dbReference>
<keyword evidence="2" id="KW-0521">NADP</keyword>
<evidence type="ECO:0000313" key="6">
    <source>
        <dbReference type="Proteomes" id="UP000308539"/>
    </source>
</evidence>
<dbReference type="EMBL" id="SZPV01000003">
    <property type="protein sequence ID" value="TKI67790.1"/>
    <property type="molecule type" value="Genomic_DNA"/>
</dbReference>
<dbReference type="NCBIfam" id="NF005559">
    <property type="entry name" value="PRK07231.1"/>
    <property type="match status" value="1"/>
</dbReference>
<dbReference type="Gene3D" id="3.40.50.720">
    <property type="entry name" value="NAD(P)-binding Rossmann-like Domain"/>
    <property type="match status" value="1"/>
</dbReference>
<keyword evidence="6" id="KW-1185">Reference proteome</keyword>
<protein>
    <submittedName>
        <fullName evidence="5">Glucose 1-dehydrogenase</fullName>
        <ecNumber evidence="5">1.1.1.47</ecNumber>
    </submittedName>
</protein>
<dbReference type="Proteomes" id="UP000308539">
    <property type="component" value="Unassembled WGS sequence"/>
</dbReference>
<comment type="similarity">
    <text evidence="1">Belongs to the short-chain dehydrogenases/reductases (SDR) family.</text>
</comment>
<dbReference type="GO" id="GO:0047936">
    <property type="term" value="F:glucose 1-dehydrogenase [NAD(P)+] activity"/>
    <property type="evidence" value="ECO:0007669"/>
    <property type="project" value="UniProtKB-EC"/>
</dbReference>
<dbReference type="PRINTS" id="PR00080">
    <property type="entry name" value="SDRFAMILY"/>
</dbReference>
<dbReference type="EC" id="1.1.1.47" evidence="5"/>
<accession>A0ABY2TGR2</accession>
<dbReference type="PRINTS" id="PR00081">
    <property type="entry name" value="GDHRDH"/>
</dbReference>
<evidence type="ECO:0000256" key="1">
    <source>
        <dbReference type="ARBA" id="ARBA00006484"/>
    </source>
</evidence>
<evidence type="ECO:0000256" key="2">
    <source>
        <dbReference type="ARBA" id="ARBA00022857"/>
    </source>
</evidence>
<dbReference type="InterPro" id="IPR057326">
    <property type="entry name" value="KR_dom"/>
</dbReference>
<dbReference type="InterPro" id="IPR020904">
    <property type="entry name" value="Sc_DH/Rdtase_CS"/>
</dbReference>
<sequence>MTVLDLFSLQGKTAIVTGGGRGLGAQIAQGFAEAGANVVLCSRKVEACEEMATQLAQLGVQTLALACDVTKPEEIAPVVSKTLETFGKIDILVNNSGASWGAPAVDMPYEAWQKVFDVNVNGTFLMTQAVGKVMLAQKAGKIINIASIAGLGGTLPDFMDTIGYNASKGAVITLTKDLAVKWGPSGVNINAIAPGFFPTKMSNVLIERGQDYLMGATPLKRLGAENDLKGVALFLATAASDYVTGEVIVVDGGMSAII</sequence>
<dbReference type="SUPFAM" id="SSF51735">
    <property type="entry name" value="NAD(P)-binding Rossmann-fold domains"/>
    <property type="match status" value="1"/>
</dbReference>